<sequence length="49" mass="6029">LVANDLFKSNKLRVTNRVQLISILSKKQKNYFIYRNELFENYLDLWKNH</sequence>
<feature type="non-terminal residue" evidence="1">
    <location>
        <position position="1"/>
    </location>
</feature>
<organism evidence="1 2">
    <name type="scientific">Adineta steineri</name>
    <dbReference type="NCBI Taxonomy" id="433720"/>
    <lineage>
        <taxon>Eukaryota</taxon>
        <taxon>Metazoa</taxon>
        <taxon>Spiralia</taxon>
        <taxon>Gnathifera</taxon>
        <taxon>Rotifera</taxon>
        <taxon>Eurotatoria</taxon>
        <taxon>Bdelloidea</taxon>
        <taxon>Adinetida</taxon>
        <taxon>Adinetidae</taxon>
        <taxon>Adineta</taxon>
    </lineage>
</organism>
<evidence type="ECO:0000313" key="1">
    <source>
        <dbReference type="EMBL" id="CAF4408917.1"/>
    </source>
</evidence>
<dbReference type="EMBL" id="CAJOAZ010027342">
    <property type="protein sequence ID" value="CAF4408917.1"/>
    <property type="molecule type" value="Genomic_DNA"/>
</dbReference>
<dbReference type="AlphaFoldDB" id="A0A820PR12"/>
<comment type="caution">
    <text evidence="1">The sequence shown here is derived from an EMBL/GenBank/DDBJ whole genome shotgun (WGS) entry which is preliminary data.</text>
</comment>
<evidence type="ECO:0000313" key="2">
    <source>
        <dbReference type="Proteomes" id="UP000663844"/>
    </source>
</evidence>
<accession>A0A820PR12</accession>
<reference evidence="1" key="1">
    <citation type="submission" date="2021-02" db="EMBL/GenBank/DDBJ databases">
        <authorList>
            <person name="Nowell W R."/>
        </authorList>
    </citation>
    <scope>NUCLEOTIDE SEQUENCE</scope>
</reference>
<gene>
    <name evidence="1" type="ORF">OXD698_LOCUS51910</name>
</gene>
<dbReference type="Proteomes" id="UP000663844">
    <property type="component" value="Unassembled WGS sequence"/>
</dbReference>
<name>A0A820PR12_9BILA</name>
<protein>
    <submittedName>
        <fullName evidence="1">Uncharacterized protein</fullName>
    </submittedName>
</protein>
<proteinExistence type="predicted"/>